<evidence type="ECO:0000313" key="2">
    <source>
        <dbReference type="Proteomes" id="UP000276133"/>
    </source>
</evidence>
<evidence type="ECO:0000313" key="1">
    <source>
        <dbReference type="EMBL" id="RNA27038.1"/>
    </source>
</evidence>
<accession>A0A3M7RUM4</accession>
<organism evidence="1 2">
    <name type="scientific">Brachionus plicatilis</name>
    <name type="common">Marine rotifer</name>
    <name type="synonym">Brachionus muelleri</name>
    <dbReference type="NCBI Taxonomy" id="10195"/>
    <lineage>
        <taxon>Eukaryota</taxon>
        <taxon>Metazoa</taxon>
        <taxon>Spiralia</taxon>
        <taxon>Gnathifera</taxon>
        <taxon>Rotifera</taxon>
        <taxon>Eurotatoria</taxon>
        <taxon>Monogononta</taxon>
        <taxon>Pseudotrocha</taxon>
        <taxon>Ploima</taxon>
        <taxon>Brachionidae</taxon>
        <taxon>Brachionus</taxon>
    </lineage>
</organism>
<protein>
    <submittedName>
        <fullName evidence="1">Uncharacterized protein</fullName>
    </submittedName>
</protein>
<dbReference type="AlphaFoldDB" id="A0A3M7RUM4"/>
<name>A0A3M7RUM4_BRAPC</name>
<keyword evidence="2" id="KW-1185">Reference proteome</keyword>
<proteinExistence type="predicted"/>
<dbReference type="EMBL" id="REGN01002609">
    <property type="protein sequence ID" value="RNA27038.1"/>
    <property type="molecule type" value="Genomic_DNA"/>
</dbReference>
<comment type="caution">
    <text evidence="1">The sequence shown here is derived from an EMBL/GenBank/DDBJ whole genome shotgun (WGS) entry which is preliminary data.</text>
</comment>
<dbReference type="Proteomes" id="UP000276133">
    <property type="component" value="Unassembled WGS sequence"/>
</dbReference>
<gene>
    <name evidence="1" type="ORF">BpHYR1_023637</name>
</gene>
<reference evidence="1 2" key="1">
    <citation type="journal article" date="2018" name="Sci. Rep.">
        <title>Genomic signatures of local adaptation to the degree of environmental predictability in rotifers.</title>
        <authorList>
            <person name="Franch-Gras L."/>
            <person name="Hahn C."/>
            <person name="Garcia-Roger E.M."/>
            <person name="Carmona M.J."/>
            <person name="Serra M."/>
            <person name="Gomez A."/>
        </authorList>
    </citation>
    <scope>NUCLEOTIDE SEQUENCE [LARGE SCALE GENOMIC DNA]</scope>
    <source>
        <strain evidence="1">HYR1</strain>
    </source>
</reference>
<sequence length="72" mass="8658">MRIEFLGPINNEYIKTRCLCKRNLINFRNDIFCLRGMIFRGSFCLPNFTAEYSYIGYKIRIEIMQLELELPN</sequence>